<evidence type="ECO:0000256" key="8">
    <source>
        <dbReference type="ARBA" id="ARBA00023136"/>
    </source>
</evidence>
<dbReference type="HAMAP" id="MF_00422">
    <property type="entry name" value="SecE"/>
    <property type="match status" value="1"/>
</dbReference>
<feature type="compositionally biased region" description="Basic and acidic residues" evidence="10">
    <location>
        <begin position="28"/>
        <end position="38"/>
    </location>
</feature>
<dbReference type="GO" id="GO:0008320">
    <property type="term" value="F:protein transmembrane transporter activity"/>
    <property type="evidence" value="ECO:0007669"/>
    <property type="project" value="UniProtKB-UniRule"/>
</dbReference>
<evidence type="ECO:0000256" key="3">
    <source>
        <dbReference type="ARBA" id="ARBA00022475"/>
    </source>
</evidence>
<keyword evidence="6 9" id="KW-1133">Transmembrane helix</keyword>
<evidence type="ECO:0000256" key="5">
    <source>
        <dbReference type="ARBA" id="ARBA00022927"/>
    </source>
</evidence>
<feature type="region of interest" description="Disordered" evidence="10">
    <location>
        <begin position="1"/>
        <end position="38"/>
    </location>
</feature>
<protein>
    <recommendedName>
        <fullName evidence="9">Protein translocase subunit SecE</fullName>
    </recommendedName>
</protein>
<dbReference type="GO" id="GO:0006605">
    <property type="term" value="P:protein targeting"/>
    <property type="evidence" value="ECO:0007669"/>
    <property type="project" value="UniProtKB-UniRule"/>
</dbReference>
<comment type="subunit">
    <text evidence="9">Component of the Sec protein translocase complex. Heterotrimer consisting of SecY, SecE and SecG subunits. The heterotrimers can form oligomers, although 1 heterotrimer is thought to be able to translocate proteins. Interacts with the ribosome. Interacts with SecDF, and other proteins may be involved. Interacts with SecA.</text>
</comment>
<dbReference type="AlphaFoldDB" id="A0A0L6W343"/>
<evidence type="ECO:0000256" key="9">
    <source>
        <dbReference type="HAMAP-Rule" id="MF_00422"/>
    </source>
</evidence>
<comment type="function">
    <text evidence="9">Essential subunit of the Sec protein translocation channel SecYEG. Clamps together the 2 halves of SecY. May contact the channel plug during translocation.</text>
</comment>
<evidence type="ECO:0000313" key="11">
    <source>
        <dbReference type="EMBL" id="KNZ69494.1"/>
    </source>
</evidence>
<proteinExistence type="inferred from homology"/>
<dbReference type="Pfam" id="PF00584">
    <property type="entry name" value="SecE"/>
    <property type="match status" value="1"/>
</dbReference>
<evidence type="ECO:0000313" key="12">
    <source>
        <dbReference type="Proteomes" id="UP000037175"/>
    </source>
</evidence>
<keyword evidence="7 9" id="KW-0811">Translocation</keyword>
<evidence type="ECO:0000256" key="6">
    <source>
        <dbReference type="ARBA" id="ARBA00022989"/>
    </source>
</evidence>
<dbReference type="InterPro" id="IPR001901">
    <property type="entry name" value="Translocase_SecE/Sec61-g"/>
</dbReference>
<gene>
    <name evidence="9" type="primary">secE</name>
    <name evidence="11" type="ORF">Tfer_1937</name>
</gene>
<evidence type="ECO:0000256" key="4">
    <source>
        <dbReference type="ARBA" id="ARBA00022692"/>
    </source>
</evidence>
<dbReference type="PANTHER" id="PTHR33910">
    <property type="entry name" value="PROTEIN TRANSLOCASE SUBUNIT SECE"/>
    <property type="match status" value="1"/>
</dbReference>
<dbReference type="RefSeq" id="WP_083436874.1">
    <property type="nucleotide sequence ID" value="NZ_LGTE01000012.1"/>
</dbReference>
<dbReference type="GO" id="GO:0065002">
    <property type="term" value="P:intracellular protein transmembrane transport"/>
    <property type="evidence" value="ECO:0007669"/>
    <property type="project" value="UniProtKB-UniRule"/>
</dbReference>
<feature type="compositionally biased region" description="Basic and acidic residues" evidence="10">
    <location>
        <begin position="1"/>
        <end position="16"/>
    </location>
</feature>
<accession>A0A0L6W343</accession>
<evidence type="ECO:0000256" key="7">
    <source>
        <dbReference type="ARBA" id="ARBA00023010"/>
    </source>
</evidence>
<feature type="transmembrane region" description="Helical" evidence="9">
    <location>
        <begin position="84"/>
        <end position="105"/>
    </location>
</feature>
<dbReference type="InterPro" id="IPR038379">
    <property type="entry name" value="SecE_sf"/>
</dbReference>
<dbReference type="GO" id="GO:0009306">
    <property type="term" value="P:protein secretion"/>
    <property type="evidence" value="ECO:0007669"/>
    <property type="project" value="UniProtKB-UniRule"/>
</dbReference>
<comment type="similarity">
    <text evidence="9">Belongs to the SecE/SEC61-gamma family.</text>
</comment>
<reference evidence="12" key="1">
    <citation type="submission" date="2015-07" db="EMBL/GenBank/DDBJ databases">
        <title>Complete Genome of Thermincola ferriacetica strain Z-0001T.</title>
        <authorList>
            <person name="Lusk B."/>
            <person name="Badalamenti J.P."/>
            <person name="Parameswaran P."/>
            <person name="Bond D.R."/>
            <person name="Torres C.I."/>
        </authorList>
    </citation>
    <scope>NUCLEOTIDE SEQUENCE [LARGE SCALE GENOMIC DNA]</scope>
    <source>
        <strain evidence="12">Z-0001</strain>
    </source>
</reference>
<keyword evidence="3 9" id="KW-1003">Cell membrane</keyword>
<dbReference type="InterPro" id="IPR005807">
    <property type="entry name" value="SecE_bac"/>
</dbReference>
<comment type="caution">
    <text evidence="11">The sequence shown here is derived from an EMBL/GenBank/DDBJ whole genome shotgun (WGS) entry which is preliminary data.</text>
</comment>
<evidence type="ECO:0000256" key="1">
    <source>
        <dbReference type="ARBA" id="ARBA00004370"/>
    </source>
</evidence>
<dbReference type="Proteomes" id="UP000037175">
    <property type="component" value="Unassembled WGS sequence"/>
</dbReference>
<dbReference type="EMBL" id="LGTE01000012">
    <property type="protein sequence ID" value="KNZ69494.1"/>
    <property type="molecule type" value="Genomic_DNA"/>
</dbReference>
<keyword evidence="5 9" id="KW-0653">Protein transport</keyword>
<dbReference type="NCBIfam" id="TIGR00964">
    <property type="entry name" value="secE_bact"/>
    <property type="match status" value="1"/>
</dbReference>
<name>A0A0L6W343_9FIRM</name>
<keyword evidence="8 9" id="KW-0472">Membrane</keyword>
<evidence type="ECO:0000256" key="10">
    <source>
        <dbReference type="SAM" id="MobiDB-lite"/>
    </source>
</evidence>
<evidence type="ECO:0000256" key="2">
    <source>
        <dbReference type="ARBA" id="ARBA00022448"/>
    </source>
</evidence>
<dbReference type="PANTHER" id="PTHR33910:SF1">
    <property type="entry name" value="PROTEIN TRANSLOCASE SUBUNIT SECE"/>
    <property type="match status" value="1"/>
</dbReference>
<dbReference type="Gene3D" id="1.20.5.1030">
    <property type="entry name" value="Preprotein translocase secy subunit"/>
    <property type="match status" value="1"/>
</dbReference>
<dbReference type="GO" id="GO:0043952">
    <property type="term" value="P:protein transport by the Sec complex"/>
    <property type="evidence" value="ECO:0007669"/>
    <property type="project" value="UniProtKB-UniRule"/>
</dbReference>
<sequence>MVEAKKVPDTPEDVKNKNKTKNKVAQKPAKEDKPVKDVAKKPVPKGAAVVASANKGSFIARAKKFLRGAWTELKKVNWLGRKELVAFTGVVLVSVFIVGSAIFVVDTLLSKILSLVIK</sequence>
<keyword evidence="4 9" id="KW-0812">Transmembrane</keyword>
<comment type="subcellular location">
    <subcellularLocation>
        <location evidence="9">Cell membrane</location>
        <topology evidence="9">Single-pass membrane protein</topology>
    </subcellularLocation>
    <subcellularLocation>
        <location evidence="1">Membrane</location>
    </subcellularLocation>
</comment>
<organism evidence="11 12">
    <name type="scientific">Thermincola ferriacetica</name>
    <dbReference type="NCBI Taxonomy" id="281456"/>
    <lineage>
        <taxon>Bacteria</taxon>
        <taxon>Bacillati</taxon>
        <taxon>Bacillota</taxon>
        <taxon>Clostridia</taxon>
        <taxon>Eubacteriales</taxon>
        <taxon>Thermincolaceae</taxon>
        <taxon>Thermincola</taxon>
    </lineage>
</organism>
<keyword evidence="2 9" id="KW-0813">Transport</keyword>
<keyword evidence="12" id="KW-1185">Reference proteome</keyword>
<dbReference type="GO" id="GO:0005886">
    <property type="term" value="C:plasma membrane"/>
    <property type="evidence" value="ECO:0007669"/>
    <property type="project" value="UniProtKB-SubCell"/>
</dbReference>